<reference evidence="2" key="1">
    <citation type="submission" date="2018-05" db="EMBL/GenBank/DDBJ databases">
        <title>Draft genome of Mucuna pruriens seed.</title>
        <authorList>
            <person name="Nnadi N.E."/>
            <person name="Vos R."/>
            <person name="Hasami M.H."/>
            <person name="Devisetty U.K."/>
            <person name="Aguiy J.C."/>
        </authorList>
    </citation>
    <scope>NUCLEOTIDE SEQUENCE [LARGE SCALE GENOMIC DNA]</scope>
    <source>
        <strain evidence="2">JCA_2017</strain>
    </source>
</reference>
<name>A0A371H044_MUCPR</name>
<dbReference type="Proteomes" id="UP000257109">
    <property type="component" value="Unassembled WGS sequence"/>
</dbReference>
<evidence type="ECO:0000313" key="2">
    <source>
        <dbReference type="EMBL" id="RDX96066.1"/>
    </source>
</evidence>
<feature type="domain" description="Reverse transcriptase Ty1/copia-type" evidence="1">
    <location>
        <begin position="41"/>
        <end position="123"/>
    </location>
</feature>
<protein>
    <submittedName>
        <fullName evidence="2">Copia protein</fullName>
    </submittedName>
</protein>
<dbReference type="OrthoDB" id="1429026at2759"/>
<keyword evidence="3" id="KW-1185">Reference proteome</keyword>
<feature type="non-terminal residue" evidence="2">
    <location>
        <position position="1"/>
    </location>
</feature>
<dbReference type="AlphaFoldDB" id="A0A371H044"/>
<evidence type="ECO:0000313" key="3">
    <source>
        <dbReference type="Proteomes" id="UP000257109"/>
    </source>
</evidence>
<proteinExistence type="predicted"/>
<evidence type="ECO:0000259" key="1">
    <source>
        <dbReference type="Pfam" id="PF07727"/>
    </source>
</evidence>
<gene>
    <name evidence="2" type="primary">GIP</name>
    <name evidence="2" type="ORF">CR513_21323</name>
</gene>
<dbReference type="Pfam" id="PF07727">
    <property type="entry name" value="RVT_2"/>
    <property type="match status" value="1"/>
</dbReference>
<sequence>MMIHLFMAQGCSLISISKKQCSSVELVNFEEVTIKEKWLAKILHDRNVIGLKGVFKTKFNLDDSINKHKVRFVIKDYFQIFRIDYSNIFTLVARHDTIRLLLTIVALKEWQVFHMDVKSTFLDDFL</sequence>
<comment type="caution">
    <text evidence="2">The sequence shown here is derived from an EMBL/GenBank/DDBJ whole genome shotgun (WGS) entry which is preliminary data.</text>
</comment>
<dbReference type="InterPro" id="IPR013103">
    <property type="entry name" value="RVT_2"/>
</dbReference>
<organism evidence="2 3">
    <name type="scientific">Mucuna pruriens</name>
    <name type="common">Velvet bean</name>
    <name type="synonym">Dolichos pruriens</name>
    <dbReference type="NCBI Taxonomy" id="157652"/>
    <lineage>
        <taxon>Eukaryota</taxon>
        <taxon>Viridiplantae</taxon>
        <taxon>Streptophyta</taxon>
        <taxon>Embryophyta</taxon>
        <taxon>Tracheophyta</taxon>
        <taxon>Spermatophyta</taxon>
        <taxon>Magnoliopsida</taxon>
        <taxon>eudicotyledons</taxon>
        <taxon>Gunneridae</taxon>
        <taxon>Pentapetalae</taxon>
        <taxon>rosids</taxon>
        <taxon>fabids</taxon>
        <taxon>Fabales</taxon>
        <taxon>Fabaceae</taxon>
        <taxon>Papilionoideae</taxon>
        <taxon>50 kb inversion clade</taxon>
        <taxon>NPAAA clade</taxon>
        <taxon>indigoferoid/millettioid clade</taxon>
        <taxon>Phaseoleae</taxon>
        <taxon>Mucuna</taxon>
    </lineage>
</organism>
<accession>A0A371H044</accession>
<dbReference type="EMBL" id="QJKJ01003979">
    <property type="protein sequence ID" value="RDX96066.1"/>
    <property type="molecule type" value="Genomic_DNA"/>
</dbReference>
<dbReference type="STRING" id="157652.A0A371H044"/>